<protein>
    <submittedName>
        <fullName evidence="5">RND family efflux transporter MFP subunit</fullName>
    </submittedName>
</protein>
<organism evidence="5 6">
    <name type="scientific">Humitalea rosea</name>
    <dbReference type="NCBI Taxonomy" id="990373"/>
    <lineage>
        <taxon>Bacteria</taxon>
        <taxon>Pseudomonadati</taxon>
        <taxon>Pseudomonadota</taxon>
        <taxon>Alphaproteobacteria</taxon>
        <taxon>Acetobacterales</taxon>
        <taxon>Roseomonadaceae</taxon>
        <taxon>Humitalea</taxon>
    </lineage>
</organism>
<dbReference type="InterPro" id="IPR006143">
    <property type="entry name" value="RND_pump_MFP"/>
</dbReference>
<dbReference type="PROSITE" id="PS51257">
    <property type="entry name" value="PROKAR_LIPOPROTEIN"/>
    <property type="match status" value="1"/>
</dbReference>
<evidence type="ECO:0000256" key="3">
    <source>
        <dbReference type="SAM" id="SignalP"/>
    </source>
</evidence>
<proteinExistence type="inferred from homology"/>
<feature type="coiled-coil region" evidence="2">
    <location>
        <begin position="91"/>
        <end position="125"/>
    </location>
</feature>
<evidence type="ECO:0000256" key="1">
    <source>
        <dbReference type="ARBA" id="ARBA00009477"/>
    </source>
</evidence>
<dbReference type="OrthoDB" id="9813967at2"/>
<dbReference type="EMBL" id="QKYU01000010">
    <property type="protein sequence ID" value="PZW45910.1"/>
    <property type="molecule type" value="Genomic_DNA"/>
</dbReference>
<keyword evidence="3" id="KW-0732">Signal</keyword>
<dbReference type="Pfam" id="PF25954">
    <property type="entry name" value="Beta-barrel_RND_2"/>
    <property type="match status" value="1"/>
</dbReference>
<feature type="signal peptide" evidence="3">
    <location>
        <begin position="1"/>
        <end position="21"/>
    </location>
</feature>
<evidence type="ECO:0000259" key="4">
    <source>
        <dbReference type="Pfam" id="PF25954"/>
    </source>
</evidence>
<comment type="caution">
    <text evidence="5">The sequence shown here is derived from an EMBL/GenBank/DDBJ whole genome shotgun (WGS) entry which is preliminary data.</text>
</comment>
<dbReference type="Proteomes" id="UP000249688">
    <property type="component" value="Unassembled WGS sequence"/>
</dbReference>
<sequence>MSPSRPLLLTLLALAACRPEAAEAPVAEAPHPVQVAEVHLAPEAHARSFTGQILARREADVGFRTGGRITARLVDAGSTVQAGQVMARLDAADLTLALRSAQADLEAAAAEARRATAEAQRSRSLRAAGHVAAAYDEQRIATARAAVEQVASASAALDLARNRLGYAELRAPSDGVVIALLAEAGQVVAEGAAILRLADPSEREVLVALPEQLALPPGAAAEVTLWSRPGEPLAARLREAAPQAEGALRTRAARFALDNPPDWAALGATATVRVAEATAAPVATLPRGALHDRGQGAMVWRLAAPGRVEAVPVTVARLGPETVALRGDLAEGDLVVTAGVQLLDAGSAVRIADRRPAATLR</sequence>
<dbReference type="RefSeq" id="WP_111398176.1">
    <property type="nucleotide sequence ID" value="NZ_QKYU01000010.1"/>
</dbReference>
<reference evidence="5 6" key="1">
    <citation type="submission" date="2018-06" db="EMBL/GenBank/DDBJ databases">
        <title>Genomic Encyclopedia of Archaeal and Bacterial Type Strains, Phase II (KMG-II): from individual species to whole genera.</title>
        <authorList>
            <person name="Goeker M."/>
        </authorList>
    </citation>
    <scope>NUCLEOTIDE SEQUENCE [LARGE SCALE GENOMIC DNA]</scope>
    <source>
        <strain evidence="5 6">DSM 24525</strain>
    </source>
</reference>
<gene>
    <name evidence="5" type="ORF">C8P66_110108</name>
</gene>
<evidence type="ECO:0000313" key="5">
    <source>
        <dbReference type="EMBL" id="PZW45910.1"/>
    </source>
</evidence>
<dbReference type="PANTHER" id="PTHR30469">
    <property type="entry name" value="MULTIDRUG RESISTANCE PROTEIN MDTA"/>
    <property type="match status" value="1"/>
</dbReference>
<keyword evidence="6" id="KW-1185">Reference proteome</keyword>
<dbReference type="AlphaFoldDB" id="A0A2W7KDY8"/>
<dbReference type="Gene3D" id="2.40.420.20">
    <property type="match status" value="1"/>
</dbReference>
<dbReference type="InterPro" id="IPR058792">
    <property type="entry name" value="Beta-barrel_RND_2"/>
</dbReference>
<evidence type="ECO:0000256" key="2">
    <source>
        <dbReference type="SAM" id="Coils"/>
    </source>
</evidence>
<dbReference type="NCBIfam" id="TIGR01730">
    <property type="entry name" value="RND_mfp"/>
    <property type="match status" value="1"/>
</dbReference>
<keyword evidence="2" id="KW-0175">Coiled coil</keyword>
<feature type="domain" description="CusB-like beta-barrel" evidence="4">
    <location>
        <begin position="207"/>
        <end position="276"/>
    </location>
</feature>
<name>A0A2W7KDY8_9PROT</name>
<dbReference type="Gene3D" id="1.10.287.470">
    <property type="entry name" value="Helix hairpin bin"/>
    <property type="match status" value="1"/>
</dbReference>
<dbReference type="Gene3D" id="2.40.50.100">
    <property type="match status" value="1"/>
</dbReference>
<accession>A0A2W7KDY8</accession>
<feature type="chain" id="PRO_5016160094" evidence="3">
    <location>
        <begin position="22"/>
        <end position="361"/>
    </location>
</feature>
<dbReference type="GO" id="GO:1990281">
    <property type="term" value="C:efflux pump complex"/>
    <property type="evidence" value="ECO:0007669"/>
    <property type="project" value="TreeGrafter"/>
</dbReference>
<dbReference type="SUPFAM" id="SSF111369">
    <property type="entry name" value="HlyD-like secretion proteins"/>
    <property type="match status" value="1"/>
</dbReference>
<evidence type="ECO:0000313" key="6">
    <source>
        <dbReference type="Proteomes" id="UP000249688"/>
    </source>
</evidence>
<comment type="similarity">
    <text evidence="1">Belongs to the membrane fusion protein (MFP) (TC 8.A.1) family.</text>
</comment>
<dbReference type="GO" id="GO:0015562">
    <property type="term" value="F:efflux transmembrane transporter activity"/>
    <property type="evidence" value="ECO:0007669"/>
    <property type="project" value="TreeGrafter"/>
</dbReference>
<dbReference type="PANTHER" id="PTHR30469:SF18">
    <property type="entry name" value="RESISTANCE-NODULATION-CELL DIVISION (RND) EFFLUX MEMBRANE FUSION PROTEIN-RELATED"/>
    <property type="match status" value="1"/>
</dbReference>
<dbReference type="Gene3D" id="2.40.30.170">
    <property type="match status" value="1"/>
</dbReference>